<evidence type="ECO:0000256" key="1">
    <source>
        <dbReference type="SAM" id="MobiDB-lite"/>
    </source>
</evidence>
<dbReference type="Proteomes" id="UP000324632">
    <property type="component" value="Chromosome 11"/>
</dbReference>
<evidence type="ECO:0000313" key="3">
    <source>
        <dbReference type="Proteomes" id="UP000324632"/>
    </source>
</evidence>
<name>A0A5A9NZ73_9TELE</name>
<feature type="region of interest" description="Disordered" evidence="1">
    <location>
        <begin position="72"/>
        <end position="109"/>
    </location>
</feature>
<proteinExistence type="predicted"/>
<dbReference type="AlphaFoldDB" id="A0A5A9NZ73"/>
<reference evidence="2 3" key="1">
    <citation type="journal article" date="2019" name="Mol. Ecol. Resour.">
        <title>Chromosome-level genome assembly of Triplophysa tibetana, a fish adapted to the harsh high-altitude environment of the Tibetan Plateau.</title>
        <authorList>
            <person name="Yang X."/>
            <person name="Liu H."/>
            <person name="Ma Z."/>
            <person name="Zou Y."/>
            <person name="Zou M."/>
            <person name="Mao Y."/>
            <person name="Li X."/>
            <person name="Wang H."/>
            <person name="Chen T."/>
            <person name="Wang W."/>
            <person name="Yang R."/>
        </authorList>
    </citation>
    <scope>NUCLEOTIDE SEQUENCE [LARGE SCALE GENOMIC DNA]</scope>
    <source>
        <strain evidence="2">TTIB1903HZAU</strain>
        <tissue evidence="2">Muscle</tissue>
    </source>
</reference>
<evidence type="ECO:0000313" key="2">
    <source>
        <dbReference type="EMBL" id="KAA0714585.1"/>
    </source>
</evidence>
<accession>A0A5A9NZ73</accession>
<sequence length="109" mass="11857">MTGTLQDSEVIEFVAVPLKKQLLSEASFIDPRYKDIISGDHFKDAILEETLAMTDERCDGGNREGAMCCSAAGEGEEKSAPPPKTRNLADLLGNRKAQPSNPVPNLCRH</sequence>
<organism evidence="2 3">
    <name type="scientific">Triplophysa tibetana</name>
    <dbReference type="NCBI Taxonomy" id="1572043"/>
    <lineage>
        <taxon>Eukaryota</taxon>
        <taxon>Metazoa</taxon>
        <taxon>Chordata</taxon>
        <taxon>Craniata</taxon>
        <taxon>Vertebrata</taxon>
        <taxon>Euteleostomi</taxon>
        <taxon>Actinopterygii</taxon>
        <taxon>Neopterygii</taxon>
        <taxon>Teleostei</taxon>
        <taxon>Ostariophysi</taxon>
        <taxon>Cypriniformes</taxon>
        <taxon>Nemacheilidae</taxon>
        <taxon>Triplophysa</taxon>
    </lineage>
</organism>
<protein>
    <submittedName>
        <fullName evidence="2">Uncharacterized protein</fullName>
    </submittedName>
</protein>
<gene>
    <name evidence="2" type="ORF">E1301_Tti018609</name>
</gene>
<keyword evidence="3" id="KW-1185">Reference proteome</keyword>
<comment type="caution">
    <text evidence="2">The sequence shown here is derived from an EMBL/GenBank/DDBJ whole genome shotgun (WGS) entry which is preliminary data.</text>
</comment>
<dbReference type="EMBL" id="SOYY01000011">
    <property type="protein sequence ID" value="KAA0714585.1"/>
    <property type="molecule type" value="Genomic_DNA"/>
</dbReference>